<dbReference type="InterPro" id="IPR044730">
    <property type="entry name" value="RNase_H-like_dom_plant"/>
</dbReference>
<dbReference type="Gene3D" id="3.30.420.10">
    <property type="entry name" value="Ribonuclease H-like superfamily/Ribonuclease H"/>
    <property type="match status" value="1"/>
</dbReference>
<dbReference type="PANTHER" id="PTHR47074:SF61">
    <property type="entry name" value="RNASE H TYPE-1 DOMAIN-CONTAINING PROTEIN"/>
    <property type="match status" value="1"/>
</dbReference>
<comment type="caution">
    <text evidence="2">The sequence shown here is derived from an EMBL/GenBank/DDBJ whole genome shotgun (WGS) entry which is preliminary data.</text>
</comment>
<dbReference type="AlphaFoldDB" id="A0A7J9GRN3"/>
<accession>A0A7J9GRN3</accession>
<dbReference type="CDD" id="cd06222">
    <property type="entry name" value="RNase_H_like"/>
    <property type="match status" value="1"/>
</dbReference>
<gene>
    <name evidence="2" type="ORF">Gohar_010683</name>
</gene>
<proteinExistence type="predicted"/>
<dbReference type="GO" id="GO:0003676">
    <property type="term" value="F:nucleic acid binding"/>
    <property type="evidence" value="ECO:0007669"/>
    <property type="project" value="InterPro"/>
</dbReference>
<dbReference type="Proteomes" id="UP000593560">
    <property type="component" value="Unassembled WGS sequence"/>
</dbReference>
<dbReference type="InterPro" id="IPR036397">
    <property type="entry name" value="RNaseH_sf"/>
</dbReference>
<keyword evidence="3" id="KW-1185">Reference proteome</keyword>
<dbReference type="PANTHER" id="PTHR47074">
    <property type="entry name" value="BNAC02G40300D PROTEIN"/>
    <property type="match status" value="1"/>
</dbReference>
<organism evidence="2 3">
    <name type="scientific">Gossypium harknessii</name>
    <dbReference type="NCBI Taxonomy" id="34285"/>
    <lineage>
        <taxon>Eukaryota</taxon>
        <taxon>Viridiplantae</taxon>
        <taxon>Streptophyta</taxon>
        <taxon>Embryophyta</taxon>
        <taxon>Tracheophyta</taxon>
        <taxon>Spermatophyta</taxon>
        <taxon>Magnoliopsida</taxon>
        <taxon>eudicotyledons</taxon>
        <taxon>Gunneridae</taxon>
        <taxon>Pentapetalae</taxon>
        <taxon>rosids</taxon>
        <taxon>malvids</taxon>
        <taxon>Malvales</taxon>
        <taxon>Malvaceae</taxon>
        <taxon>Malvoideae</taxon>
        <taxon>Gossypium</taxon>
    </lineage>
</organism>
<dbReference type="SUPFAM" id="SSF53098">
    <property type="entry name" value="Ribonuclease H-like"/>
    <property type="match status" value="1"/>
</dbReference>
<reference evidence="2 3" key="1">
    <citation type="journal article" date="2019" name="Genome Biol. Evol.">
        <title>Insights into the evolution of the New World diploid cottons (Gossypium, subgenus Houzingenia) based on genome sequencing.</title>
        <authorList>
            <person name="Grover C.E."/>
            <person name="Arick M.A. 2nd"/>
            <person name="Thrash A."/>
            <person name="Conover J.L."/>
            <person name="Sanders W.S."/>
            <person name="Peterson D.G."/>
            <person name="Frelichowski J.E."/>
            <person name="Scheffler J.A."/>
            <person name="Scheffler B.E."/>
            <person name="Wendel J.F."/>
        </authorList>
    </citation>
    <scope>NUCLEOTIDE SEQUENCE [LARGE SCALE GENOMIC DNA]</scope>
    <source>
        <strain evidence="2">0</strain>
        <tissue evidence="2">Leaf</tissue>
    </source>
</reference>
<evidence type="ECO:0000259" key="1">
    <source>
        <dbReference type="Pfam" id="PF13456"/>
    </source>
</evidence>
<dbReference type="Pfam" id="PF13456">
    <property type="entry name" value="RVT_3"/>
    <property type="match status" value="1"/>
</dbReference>
<dbReference type="OrthoDB" id="987126at2759"/>
<dbReference type="InterPro" id="IPR002156">
    <property type="entry name" value="RNaseH_domain"/>
</dbReference>
<sequence length="305" mass="34422">MSQGVKGYMHVKVRLEVLCPVKRRKKIALLKDSYFYAHFCPHRITIDKREVAFGWDVAFRATPKWVAPPPPIRDCDVAKGVWEAFNVKNKGIHEHKWDTVKDIGMFVRAFMLELGSLQQSVTVNIERVVSRWKPPDAPFVKINFDAGFGGSEKLASRGVIRDNEGRILGACCHTNKYIPNAFVAEALAGVQALQFAADLGFTYVILEGDARSVLSRLTVGGDDRSEMFAHIQDARLLMNSLHACKVRHIYEKCNQPAHLLTIKGFARGDSVYCGSKKLPARCKQRRRRIACGLVARLHEFVTVEW</sequence>
<protein>
    <recommendedName>
        <fullName evidence="1">RNase H type-1 domain-containing protein</fullName>
    </recommendedName>
</protein>
<name>A0A7J9GRN3_9ROSI</name>
<dbReference type="InterPro" id="IPR052929">
    <property type="entry name" value="RNase_H-like_EbsB-rel"/>
</dbReference>
<dbReference type="EMBL" id="JABFAD010000006">
    <property type="protein sequence ID" value="MBA0800236.1"/>
    <property type="molecule type" value="Genomic_DNA"/>
</dbReference>
<evidence type="ECO:0000313" key="3">
    <source>
        <dbReference type="Proteomes" id="UP000593560"/>
    </source>
</evidence>
<dbReference type="InterPro" id="IPR012337">
    <property type="entry name" value="RNaseH-like_sf"/>
</dbReference>
<evidence type="ECO:0000313" key="2">
    <source>
        <dbReference type="EMBL" id="MBA0800236.1"/>
    </source>
</evidence>
<dbReference type="GO" id="GO:0004523">
    <property type="term" value="F:RNA-DNA hybrid ribonuclease activity"/>
    <property type="evidence" value="ECO:0007669"/>
    <property type="project" value="InterPro"/>
</dbReference>
<feature type="domain" description="RNase H type-1" evidence="1">
    <location>
        <begin position="143"/>
        <end position="260"/>
    </location>
</feature>